<feature type="transmembrane region" description="Helical" evidence="12 13">
    <location>
        <begin position="376"/>
        <end position="403"/>
    </location>
</feature>
<organism evidence="15 16">
    <name type="scientific">Umbelopsis vinacea</name>
    <dbReference type="NCBI Taxonomy" id="44442"/>
    <lineage>
        <taxon>Eukaryota</taxon>
        <taxon>Fungi</taxon>
        <taxon>Fungi incertae sedis</taxon>
        <taxon>Mucoromycota</taxon>
        <taxon>Mucoromycotina</taxon>
        <taxon>Umbelopsidomycetes</taxon>
        <taxon>Umbelopsidales</taxon>
        <taxon>Umbelopsidaceae</taxon>
        <taxon>Umbelopsis</taxon>
    </lineage>
</organism>
<dbReference type="PANTHER" id="PTHR32138:SF0">
    <property type="entry name" value="PHOSPHATIDYLETHANOLAMINE N-METHYLTRANSFERASE"/>
    <property type="match status" value="1"/>
</dbReference>
<gene>
    <name evidence="15" type="ORF">INT44_005325</name>
</gene>
<dbReference type="InterPro" id="IPR016219">
    <property type="entry name" value="Phosphatid-EA_MeTrfase_fun"/>
</dbReference>
<comment type="catalytic activity">
    <reaction evidence="12 13">
        <text>a 1,2-diacyl-sn-glycero-3-phosphoethanolamine + S-adenosyl-L-methionine = a 1,2-diacyl-sn-glycero-3-phospho-N-methylethanolamine + S-adenosyl-L-homocysteine + H(+)</text>
        <dbReference type="Rhea" id="RHEA:11164"/>
        <dbReference type="ChEBI" id="CHEBI:15378"/>
        <dbReference type="ChEBI" id="CHEBI:57856"/>
        <dbReference type="ChEBI" id="CHEBI:59789"/>
        <dbReference type="ChEBI" id="CHEBI:64573"/>
        <dbReference type="ChEBI" id="CHEBI:64612"/>
        <dbReference type="EC" id="2.1.1.17"/>
    </reaction>
</comment>
<keyword evidence="9 12" id="KW-0472">Membrane</keyword>
<evidence type="ECO:0000256" key="2">
    <source>
        <dbReference type="ARBA" id="ARBA00022516"/>
    </source>
</evidence>
<dbReference type="EMBL" id="JAEPRA010000003">
    <property type="protein sequence ID" value="KAG2187635.1"/>
    <property type="molecule type" value="Genomic_DNA"/>
</dbReference>
<evidence type="ECO:0000256" key="8">
    <source>
        <dbReference type="ARBA" id="ARBA00023098"/>
    </source>
</evidence>
<dbReference type="Proteomes" id="UP000612746">
    <property type="component" value="Unassembled WGS sequence"/>
</dbReference>
<feature type="transmembrane region" description="Helical" evidence="12 13">
    <location>
        <begin position="271"/>
        <end position="304"/>
    </location>
</feature>
<keyword evidence="4 12" id="KW-0808">Transferase</keyword>
<dbReference type="Pfam" id="PF04191">
    <property type="entry name" value="PEMT"/>
    <property type="match status" value="2"/>
</dbReference>
<evidence type="ECO:0000256" key="9">
    <source>
        <dbReference type="ARBA" id="ARBA00023136"/>
    </source>
</evidence>
<evidence type="ECO:0000256" key="10">
    <source>
        <dbReference type="ARBA" id="ARBA00023209"/>
    </source>
</evidence>
<dbReference type="Gene3D" id="2.60.40.2840">
    <property type="match status" value="1"/>
</dbReference>
<dbReference type="GO" id="GO:0006656">
    <property type="term" value="P:phosphatidylcholine biosynthetic process"/>
    <property type="evidence" value="ECO:0007669"/>
    <property type="project" value="UniProtKB-UniRule"/>
</dbReference>
<dbReference type="GO" id="GO:0005789">
    <property type="term" value="C:endoplasmic reticulum membrane"/>
    <property type="evidence" value="ECO:0007669"/>
    <property type="project" value="UniProtKB-SubCell"/>
</dbReference>
<evidence type="ECO:0000313" key="15">
    <source>
        <dbReference type="EMBL" id="KAG2187635.1"/>
    </source>
</evidence>
<dbReference type="HAMAP" id="MF_03217">
    <property type="entry name" value="PEMT"/>
    <property type="match status" value="1"/>
</dbReference>
<feature type="transmembrane region" description="Helical" evidence="12 13">
    <location>
        <begin position="239"/>
        <end position="259"/>
    </location>
</feature>
<keyword evidence="6 12" id="KW-0812">Transmembrane</keyword>
<dbReference type="UniPathway" id="UPA00753"/>
<keyword evidence="8 12" id="KW-0443">Lipid metabolism</keyword>
<evidence type="ECO:0000256" key="7">
    <source>
        <dbReference type="ARBA" id="ARBA00022989"/>
    </source>
</evidence>
<evidence type="ECO:0000256" key="11">
    <source>
        <dbReference type="ARBA" id="ARBA00023264"/>
    </source>
</evidence>
<sequence>MSELRQRHLAESSAPPNELDQAPTTDSVDWKKDKEDTLSYGKTPDGKVFRVPVTHDMLTAVLDPQSSKTFFDLFTLAIMGLEIGLFFILPSGFRQYFYLVIFVFWRLSYNLGLGILLKYQSEERGLVSLAKKYKVFDAKKNPKIHAWLKHQFTRKMGKDYDFETAPIEFNTWLLYRQLVDIILMNDFTSYLCFALSWFNAAPKVTFFLSDPLRWIGGLFLVAFNIWVKVDAQRVVKDFAWYWGDFFFLIEQSLTFDGVFEMAPHPMYSVGYIGYYGLSLMCASYTVLYVSLFAHAAQFAFLIFVETPHIEKTYNPPPVPTRRLSSPSESSISDTATETDDVPQHLDQAANRDFYNNYFRRDLIVFKNFDIFRSTDFASVLVMFYAAYMPLFAMSGNLGVTFAIGQALLWRVFHSYILGALLHRQSTSKFITRHFLKWGGTVQDAYNNWKSIYNLSLCMTYITFFIACWKMYTLPEDWTYGMTLLRHTLGFVFIGFHIWTSVSIYEVLGDFGWFYGDFFFDDKHIGLVYSGIYRYLNNPEKIMGHAAFWGMTLMANSWIIFILALFSQISNFLFLNYVEGPHMRKLYGDQIRKEAGLTKTLRSAAVALPKSIPDEFRQEVTKMLREKSELQAALNTTKSVERIVKETVEKVERVVEETAGAVGDMVEAARPRLQEMVADTKILLENSTSRLLIPKVTNDLDAYDLSKYSIEFNTSQADNISFTFGEAIALKWHAPANHGAKDWIGVYKITANKSKHVTTTSSKGLWTWITPQLADTFEEGSPLQTPRHTEGTVTFRGDGLPWEIGSYEFRYHHDGKHNVMTRSRPFDIVAPAAEANSFEALQEEILHIVQHALGDNSDIIPRDINEEYVSMPDDSAKRVVYAIRMIYGVDFAWEVVSSDRCVASLSKRVNQALRALSPFSERTKRLSIASKVSSTLSSSSPDRCSPVSRVDEMN</sequence>
<dbReference type="PIRSF" id="PIRSF000383">
    <property type="entry name" value="PEAMT"/>
    <property type="match status" value="1"/>
</dbReference>
<dbReference type="EC" id="2.1.1.17" evidence="12 13"/>
<keyword evidence="10 12" id="KW-0594">Phospholipid biosynthesis</keyword>
<evidence type="ECO:0000256" key="12">
    <source>
        <dbReference type="HAMAP-Rule" id="MF_03217"/>
    </source>
</evidence>
<name>A0A8H7Q970_9FUNG</name>
<reference evidence="15" key="1">
    <citation type="submission" date="2020-12" db="EMBL/GenBank/DDBJ databases">
        <title>Metabolic potential, ecology and presence of endohyphal bacteria is reflected in genomic diversity of Mucoromycotina.</title>
        <authorList>
            <person name="Muszewska A."/>
            <person name="Okrasinska A."/>
            <person name="Steczkiewicz K."/>
            <person name="Drgas O."/>
            <person name="Orlowska M."/>
            <person name="Perlinska-Lenart U."/>
            <person name="Aleksandrzak-Piekarczyk T."/>
            <person name="Szatraj K."/>
            <person name="Zielenkiewicz U."/>
            <person name="Pilsyk S."/>
            <person name="Malc E."/>
            <person name="Mieczkowski P."/>
            <person name="Kruszewska J.S."/>
            <person name="Biernat P."/>
            <person name="Pawlowska J."/>
        </authorList>
    </citation>
    <scope>NUCLEOTIDE SEQUENCE</scope>
    <source>
        <strain evidence="15">WA0000051536</strain>
    </source>
</reference>
<keyword evidence="12 13" id="KW-0256">Endoplasmic reticulum</keyword>
<accession>A0A8H7Q970</accession>
<keyword evidence="2 12" id="KW-0444">Lipid biosynthesis</keyword>
<keyword evidence="7 12" id="KW-1133">Transmembrane helix</keyword>
<protein>
    <recommendedName>
        <fullName evidence="12 13">Phosphatidylethanolamine N-methyltransferase</fullName>
        <shortName evidence="12">PE methyltransferase</shortName>
        <shortName evidence="12 13">PEAMT</shortName>
        <shortName evidence="12">PEMT</shortName>
        <ecNumber evidence="12 13">2.1.1.17</ecNumber>
    </recommendedName>
</protein>
<dbReference type="OrthoDB" id="4583at2759"/>
<evidence type="ECO:0000313" key="16">
    <source>
        <dbReference type="Proteomes" id="UP000612746"/>
    </source>
</evidence>
<keyword evidence="16" id="KW-1185">Reference proteome</keyword>
<evidence type="ECO:0000256" key="13">
    <source>
        <dbReference type="RuleBase" id="RU361122"/>
    </source>
</evidence>
<dbReference type="GO" id="GO:0032259">
    <property type="term" value="P:methylation"/>
    <property type="evidence" value="ECO:0007669"/>
    <property type="project" value="UniProtKB-KW"/>
</dbReference>
<dbReference type="InterPro" id="IPR007318">
    <property type="entry name" value="Phopholipid_MeTrfase"/>
</dbReference>
<dbReference type="PANTHER" id="PTHR32138">
    <property type="entry name" value="PHOSPHATIDYLETHANOLAMINE N-METHYLTRANSFERASE"/>
    <property type="match status" value="1"/>
</dbReference>
<dbReference type="Gene3D" id="1.20.120.1630">
    <property type="match status" value="1"/>
</dbReference>
<feature type="transmembrane region" description="Helical" evidence="12 13">
    <location>
        <begin position="483"/>
        <end position="504"/>
    </location>
</feature>
<comment type="pathway">
    <text evidence="12 13">Phospholipid metabolism; phosphatidylcholine biosynthesis.</text>
</comment>
<comment type="function">
    <text evidence="12 13">Catalyzes the first step of the methylation pathway of phosphatidylcholine biosynthesis, the SAM-dependent methylation of phosphatidylethanolamine (PE) to phosphatidylmonomethylethanolamine (PMME).</text>
</comment>
<comment type="subcellular location">
    <subcellularLocation>
        <location evidence="1">Endomembrane system</location>
        <topology evidence="1">Multi-pass membrane protein</topology>
    </subcellularLocation>
    <subcellularLocation>
        <location evidence="12 13">Endoplasmic reticulum membrane</location>
        <topology evidence="12 13">Multi-pass membrane protein</topology>
    </subcellularLocation>
</comment>
<keyword evidence="5 12" id="KW-0949">S-adenosyl-L-methionine</keyword>
<feature type="transmembrane region" description="Helical" evidence="12 13">
    <location>
        <begin position="70"/>
        <end position="90"/>
    </location>
</feature>
<dbReference type="AlphaFoldDB" id="A0A8H7Q970"/>
<evidence type="ECO:0000256" key="1">
    <source>
        <dbReference type="ARBA" id="ARBA00004127"/>
    </source>
</evidence>
<dbReference type="GO" id="GO:0004608">
    <property type="term" value="F:phosphatidylethanolamine N-methyltransferase activity"/>
    <property type="evidence" value="ECO:0007669"/>
    <property type="project" value="UniProtKB-UniRule"/>
</dbReference>
<keyword evidence="11 12" id="KW-1208">Phospholipid metabolism</keyword>
<feature type="compositionally biased region" description="Basic and acidic residues" evidence="14">
    <location>
        <begin position="1"/>
        <end position="10"/>
    </location>
</feature>
<evidence type="ECO:0000256" key="14">
    <source>
        <dbReference type="SAM" id="MobiDB-lite"/>
    </source>
</evidence>
<feature type="region of interest" description="Disordered" evidence="14">
    <location>
        <begin position="1"/>
        <end position="27"/>
    </location>
</feature>
<keyword evidence="3 12" id="KW-0489">Methyltransferase</keyword>
<comment type="caution">
    <text evidence="15">The sequence shown here is derived from an EMBL/GenBank/DDBJ whole genome shotgun (WGS) entry which is preliminary data.</text>
</comment>
<feature type="transmembrane region" description="Helical" evidence="12 13">
    <location>
        <begin position="96"/>
        <end position="117"/>
    </location>
</feature>
<feature type="region of interest" description="Disordered" evidence="14">
    <location>
        <begin position="934"/>
        <end position="953"/>
    </location>
</feature>
<evidence type="ECO:0000256" key="4">
    <source>
        <dbReference type="ARBA" id="ARBA00022679"/>
    </source>
</evidence>
<evidence type="ECO:0000256" key="6">
    <source>
        <dbReference type="ARBA" id="ARBA00022692"/>
    </source>
</evidence>
<dbReference type="PROSITE" id="PS51598">
    <property type="entry name" value="SAM_CHO2"/>
    <property type="match status" value="1"/>
</dbReference>
<feature type="region of interest" description="Disordered" evidence="14">
    <location>
        <begin position="314"/>
        <end position="338"/>
    </location>
</feature>
<comment type="similarity">
    <text evidence="12 13">Belongs to the class VI-like SAM-binding methyltransferase superfamily. CHO2 family.</text>
</comment>
<proteinExistence type="inferred from homology"/>
<evidence type="ECO:0000256" key="5">
    <source>
        <dbReference type="ARBA" id="ARBA00022691"/>
    </source>
</evidence>
<feature type="compositionally biased region" description="Low complexity" evidence="14">
    <location>
        <begin position="934"/>
        <end position="944"/>
    </location>
</feature>
<feature type="transmembrane region" description="Helical" evidence="12 13">
    <location>
        <begin position="451"/>
        <end position="471"/>
    </location>
</feature>
<comment type="caution">
    <text evidence="12 13">Lacks conserved residue(s) required for the propagation of feature annotation.</text>
</comment>
<evidence type="ECO:0000256" key="3">
    <source>
        <dbReference type="ARBA" id="ARBA00022603"/>
    </source>
</evidence>